<dbReference type="PANTHER" id="PTHR33608:SF12">
    <property type="entry name" value="DUF58 DOMAIN-CONTAINING PROTEIN"/>
    <property type="match status" value="1"/>
</dbReference>
<sequence>MIFGKQASTTSELVSVSLKTLLDLARPAAGLDLKHSTIRAGQSGGYVSRFKGRGMEFEEARGYQPGDDIRSIDWRVTARTGETHTKVFREERERPVFISVDNRPAMHFATRGVFKSVLAAKLAGLLAWAAQHHGDRIGGQIFTGSVCRELKPQNGKHAVLRFLNAISNQDDDNRLEQATITLEHVLARLMHHARPGSLVYIISDFRGINDQVEAYLAKLSRHCEVVLIFVYDPLESHLPEKGRYRFTDDKRDVVIDTGDRQRLLKYQQHFTRRLYQAEQIAKKMGLAFIQCSTTDDPIQRLR</sequence>
<evidence type="ECO:0000313" key="3">
    <source>
        <dbReference type="Proteomes" id="UP000240010"/>
    </source>
</evidence>
<protein>
    <submittedName>
        <fullName evidence="2">Uncharacterized protein DUF58</fullName>
    </submittedName>
</protein>
<dbReference type="EMBL" id="PTIZ01000001">
    <property type="protein sequence ID" value="PPK78285.1"/>
    <property type="molecule type" value="Genomic_DNA"/>
</dbReference>
<name>A0A2S6HLC0_9GAMM</name>
<dbReference type="AlphaFoldDB" id="A0A2S6HLC0"/>
<feature type="domain" description="DUF58" evidence="1">
    <location>
        <begin position="59"/>
        <end position="268"/>
    </location>
</feature>
<dbReference type="PANTHER" id="PTHR33608">
    <property type="entry name" value="BLL2464 PROTEIN"/>
    <property type="match status" value="1"/>
</dbReference>
<dbReference type="RefSeq" id="WP_104427617.1">
    <property type="nucleotide sequence ID" value="NZ_PTIZ01000001.1"/>
</dbReference>
<organism evidence="2 3">
    <name type="scientific">Methylobacter tundripaludum</name>
    <dbReference type="NCBI Taxonomy" id="173365"/>
    <lineage>
        <taxon>Bacteria</taxon>
        <taxon>Pseudomonadati</taxon>
        <taxon>Pseudomonadota</taxon>
        <taxon>Gammaproteobacteria</taxon>
        <taxon>Methylococcales</taxon>
        <taxon>Methylococcaceae</taxon>
        <taxon>Methylobacter</taxon>
    </lineage>
</organism>
<dbReference type="Proteomes" id="UP000240010">
    <property type="component" value="Unassembled WGS sequence"/>
</dbReference>
<evidence type="ECO:0000313" key="2">
    <source>
        <dbReference type="EMBL" id="PPK78285.1"/>
    </source>
</evidence>
<gene>
    <name evidence="2" type="ORF">B0F87_101667</name>
</gene>
<reference evidence="2 3" key="1">
    <citation type="submission" date="2018-02" db="EMBL/GenBank/DDBJ databases">
        <title>Subsurface microbial communities from deep shales in Ohio and West Virginia, USA.</title>
        <authorList>
            <person name="Wrighton K."/>
        </authorList>
    </citation>
    <scope>NUCLEOTIDE SEQUENCE [LARGE SCALE GENOMIC DNA]</scope>
    <source>
        <strain evidence="2 3">OWC-DMM</strain>
    </source>
</reference>
<dbReference type="InterPro" id="IPR002881">
    <property type="entry name" value="DUF58"/>
</dbReference>
<dbReference type="InterPro" id="IPR036465">
    <property type="entry name" value="vWFA_dom_sf"/>
</dbReference>
<dbReference type="Pfam" id="PF01882">
    <property type="entry name" value="DUF58"/>
    <property type="match status" value="1"/>
</dbReference>
<evidence type="ECO:0000259" key="1">
    <source>
        <dbReference type="Pfam" id="PF01882"/>
    </source>
</evidence>
<proteinExistence type="predicted"/>
<comment type="caution">
    <text evidence="2">The sequence shown here is derived from an EMBL/GenBank/DDBJ whole genome shotgun (WGS) entry which is preliminary data.</text>
</comment>
<dbReference type="SUPFAM" id="SSF53300">
    <property type="entry name" value="vWA-like"/>
    <property type="match status" value="1"/>
</dbReference>
<accession>A0A2S6HLC0</accession>